<dbReference type="EMBL" id="MU856002">
    <property type="protein sequence ID" value="KAK3898090.1"/>
    <property type="molecule type" value="Genomic_DNA"/>
</dbReference>
<organism evidence="1 2">
    <name type="scientific">Staphylotrichum tortipilum</name>
    <dbReference type="NCBI Taxonomy" id="2831512"/>
    <lineage>
        <taxon>Eukaryota</taxon>
        <taxon>Fungi</taxon>
        <taxon>Dikarya</taxon>
        <taxon>Ascomycota</taxon>
        <taxon>Pezizomycotina</taxon>
        <taxon>Sordariomycetes</taxon>
        <taxon>Sordariomycetidae</taxon>
        <taxon>Sordariales</taxon>
        <taxon>Chaetomiaceae</taxon>
        <taxon>Staphylotrichum</taxon>
    </lineage>
</organism>
<evidence type="ECO:0000313" key="1">
    <source>
        <dbReference type="EMBL" id="KAK3898090.1"/>
    </source>
</evidence>
<name>A0AAN6MC71_9PEZI</name>
<gene>
    <name evidence="1" type="ORF">C8A05DRAFT_38326</name>
</gene>
<keyword evidence="2" id="KW-1185">Reference proteome</keyword>
<proteinExistence type="predicted"/>
<feature type="non-terminal residue" evidence="1">
    <location>
        <position position="62"/>
    </location>
</feature>
<dbReference type="AlphaFoldDB" id="A0AAN6MC71"/>
<comment type="caution">
    <text evidence="1">The sequence shown here is derived from an EMBL/GenBank/DDBJ whole genome shotgun (WGS) entry which is preliminary data.</text>
</comment>
<reference evidence="1" key="1">
    <citation type="journal article" date="2023" name="Mol. Phylogenet. Evol.">
        <title>Genome-scale phylogeny and comparative genomics of the fungal order Sordariales.</title>
        <authorList>
            <person name="Hensen N."/>
            <person name="Bonometti L."/>
            <person name="Westerberg I."/>
            <person name="Brannstrom I.O."/>
            <person name="Guillou S."/>
            <person name="Cros-Aarteil S."/>
            <person name="Calhoun S."/>
            <person name="Haridas S."/>
            <person name="Kuo A."/>
            <person name="Mondo S."/>
            <person name="Pangilinan J."/>
            <person name="Riley R."/>
            <person name="LaButti K."/>
            <person name="Andreopoulos B."/>
            <person name="Lipzen A."/>
            <person name="Chen C."/>
            <person name="Yan M."/>
            <person name="Daum C."/>
            <person name="Ng V."/>
            <person name="Clum A."/>
            <person name="Steindorff A."/>
            <person name="Ohm R.A."/>
            <person name="Martin F."/>
            <person name="Silar P."/>
            <person name="Natvig D.O."/>
            <person name="Lalanne C."/>
            <person name="Gautier V."/>
            <person name="Ament-Velasquez S.L."/>
            <person name="Kruys A."/>
            <person name="Hutchinson M.I."/>
            <person name="Powell A.J."/>
            <person name="Barry K."/>
            <person name="Miller A.N."/>
            <person name="Grigoriev I.V."/>
            <person name="Debuchy R."/>
            <person name="Gladieux P."/>
            <person name="Hiltunen Thoren M."/>
            <person name="Johannesson H."/>
        </authorList>
    </citation>
    <scope>NUCLEOTIDE SEQUENCE</scope>
    <source>
        <strain evidence="1">CBS 103.79</strain>
    </source>
</reference>
<evidence type="ECO:0000313" key="2">
    <source>
        <dbReference type="Proteomes" id="UP001303889"/>
    </source>
</evidence>
<accession>A0AAN6MC71</accession>
<protein>
    <submittedName>
        <fullName evidence="1">Uncharacterized protein</fullName>
    </submittedName>
</protein>
<sequence>MGRLMDRNDSKEVKKWHDAILVPKYNLQPLCILGKDVANVDTLLALLTFNIKSSGTPTGHIG</sequence>
<reference evidence="1" key="2">
    <citation type="submission" date="2023-05" db="EMBL/GenBank/DDBJ databases">
        <authorList>
            <consortium name="Lawrence Berkeley National Laboratory"/>
            <person name="Steindorff A."/>
            <person name="Hensen N."/>
            <person name="Bonometti L."/>
            <person name="Westerberg I."/>
            <person name="Brannstrom I.O."/>
            <person name="Guillou S."/>
            <person name="Cros-Aarteil S."/>
            <person name="Calhoun S."/>
            <person name="Haridas S."/>
            <person name="Kuo A."/>
            <person name="Mondo S."/>
            <person name="Pangilinan J."/>
            <person name="Riley R."/>
            <person name="Labutti K."/>
            <person name="Andreopoulos B."/>
            <person name="Lipzen A."/>
            <person name="Chen C."/>
            <person name="Yanf M."/>
            <person name="Daum C."/>
            <person name="Ng V."/>
            <person name="Clum A."/>
            <person name="Ohm R."/>
            <person name="Martin F."/>
            <person name="Silar P."/>
            <person name="Natvig D."/>
            <person name="Lalanne C."/>
            <person name="Gautier V."/>
            <person name="Ament-Velasquez S.L."/>
            <person name="Kruys A."/>
            <person name="Hutchinson M.I."/>
            <person name="Powell A.J."/>
            <person name="Barry K."/>
            <person name="Miller A.N."/>
            <person name="Grigoriev I.V."/>
            <person name="Debuchy R."/>
            <person name="Gladieux P."/>
            <person name="Thoren M.H."/>
            <person name="Johannesson H."/>
        </authorList>
    </citation>
    <scope>NUCLEOTIDE SEQUENCE</scope>
    <source>
        <strain evidence="1">CBS 103.79</strain>
    </source>
</reference>
<dbReference type="Proteomes" id="UP001303889">
    <property type="component" value="Unassembled WGS sequence"/>
</dbReference>